<dbReference type="SUPFAM" id="SSF52540">
    <property type="entry name" value="P-loop containing nucleoside triphosphate hydrolases"/>
    <property type="match status" value="1"/>
</dbReference>
<accession>A0AAU8HXR4</accession>
<feature type="domain" description="Recombination and repair protein UVSX-like C-terminal" evidence="2">
    <location>
        <begin position="289"/>
        <end position="354"/>
    </location>
</feature>
<dbReference type="Gene3D" id="3.40.50.300">
    <property type="entry name" value="P-loop containing nucleotide triphosphate hydrolases"/>
    <property type="match status" value="1"/>
</dbReference>
<organism evidence="3">
    <name type="scientific">Rhizobium phage LG08</name>
    <dbReference type="NCBI Taxonomy" id="3129229"/>
    <lineage>
        <taxon>Viruses</taxon>
        <taxon>Duplodnaviria</taxon>
        <taxon>Heunggongvirae</taxon>
        <taxon>Uroviricota</taxon>
        <taxon>Caudoviricetes</taxon>
    </lineage>
</organism>
<dbReference type="Pfam" id="PF21134">
    <property type="entry name" value="T4_UVSX_C"/>
    <property type="match status" value="1"/>
</dbReference>
<evidence type="ECO:0000259" key="2">
    <source>
        <dbReference type="Pfam" id="PF21134"/>
    </source>
</evidence>
<dbReference type="EMBL" id="PP429226">
    <property type="protein sequence ID" value="XCI77412.1"/>
    <property type="molecule type" value="Genomic_DNA"/>
</dbReference>
<name>A0AAU8HXR4_9CAUD</name>
<feature type="region of interest" description="Disordered" evidence="1">
    <location>
        <begin position="371"/>
        <end position="400"/>
    </location>
</feature>
<sequence length="400" mass="44596">MANALLDKLKKVSANKIKSKTLADTDFFNSKKYGAAFDTHLFNLAVSGKFKDGGVTPGVTVLAGPSRSLKTVFGIYGVKAFLDKFEEGICLFYDSEFGGPGYWETAGVDMDRVLHIPIKNIEDLKFDVQNKLNELTDKDKVIIFIDSIGMLASKKEANDALEENSAADMTRAKEIKSFFRIVTPTLNQYHIPLLAINSVHASFDKYAPVAMGGGTGILLAANTVLFFAKSKLKDERNDKEKKADLSGRTTDDGRLGNKFRITIEKSRFIKEGSKFEFEVVYGERGPNRYTGLYEMALKTGDIYSPSNGWRAAKTVDKDGNVLPEDQHPKFREKDKRLDPDFWEKTMFKQTNFAQNVENRISLQFVGGDAADFTDDADNASYIPPDDDLPPHDPETGELED</sequence>
<dbReference type="InterPro" id="IPR049047">
    <property type="entry name" value="T4_UVSX-like_C"/>
</dbReference>
<evidence type="ECO:0000256" key="1">
    <source>
        <dbReference type="SAM" id="MobiDB-lite"/>
    </source>
</evidence>
<reference evidence="3" key="1">
    <citation type="submission" date="2024-03" db="EMBL/GenBank/DDBJ databases">
        <authorList>
            <person name="Chantapakul B."/>
            <person name="Wang S."/>
        </authorList>
    </citation>
    <scope>NUCLEOTIDE SEQUENCE</scope>
</reference>
<evidence type="ECO:0000313" key="3">
    <source>
        <dbReference type="EMBL" id="XCI77412.1"/>
    </source>
</evidence>
<dbReference type="InterPro" id="IPR027417">
    <property type="entry name" value="P-loop_NTPase"/>
</dbReference>
<protein>
    <submittedName>
        <fullName evidence="3">DNA repair protein</fullName>
    </submittedName>
</protein>
<gene>
    <name evidence="3" type="ORF">LDCGVIBL_CDS0054</name>
</gene>
<proteinExistence type="predicted"/>